<dbReference type="InterPro" id="IPR001352">
    <property type="entry name" value="RNase_HII/HIII"/>
</dbReference>
<evidence type="ECO:0000256" key="10">
    <source>
        <dbReference type="ARBA" id="ARBA00022801"/>
    </source>
</evidence>
<name>A0A2X3KJ12_9BACT</name>
<evidence type="ECO:0000256" key="12">
    <source>
        <dbReference type="RuleBase" id="RU003515"/>
    </source>
</evidence>
<evidence type="ECO:0000256" key="8">
    <source>
        <dbReference type="ARBA" id="ARBA00022723"/>
    </source>
</evidence>
<evidence type="ECO:0000256" key="13">
    <source>
        <dbReference type="SAM" id="MobiDB-lite"/>
    </source>
</evidence>
<dbReference type="GO" id="GO:0043137">
    <property type="term" value="P:DNA replication, removal of RNA primer"/>
    <property type="evidence" value="ECO:0007669"/>
    <property type="project" value="TreeGrafter"/>
</dbReference>
<comment type="subcellular location">
    <subcellularLocation>
        <location evidence="4">Cytoplasm</location>
    </subcellularLocation>
</comment>
<dbReference type="GO" id="GO:0032299">
    <property type="term" value="C:ribonuclease H2 complex"/>
    <property type="evidence" value="ECO:0007669"/>
    <property type="project" value="TreeGrafter"/>
</dbReference>
<keyword evidence="9 11" id="KW-0255">Endonuclease</keyword>
<dbReference type="AlphaFoldDB" id="A0A2X3KJ12"/>
<dbReference type="GO" id="GO:0005737">
    <property type="term" value="C:cytoplasm"/>
    <property type="evidence" value="ECO:0007669"/>
    <property type="project" value="UniProtKB-SubCell"/>
</dbReference>
<dbReference type="KEGG" id="bana:BARAN1_0317"/>
<organism evidence="15 16">
    <name type="scientific">Candidatus Bipolaricaulis anaerobius</name>
    <dbReference type="NCBI Taxonomy" id="2026885"/>
    <lineage>
        <taxon>Bacteria</taxon>
        <taxon>Candidatus Bipolaricaulota</taxon>
        <taxon>Candidatus Bipolaricaulia</taxon>
        <taxon>Candidatus Bipolaricaulales</taxon>
        <taxon>Candidatus Bipolaricaulaceae</taxon>
        <taxon>Candidatus Bipolaricaulis</taxon>
    </lineage>
</organism>
<dbReference type="SUPFAM" id="SSF53098">
    <property type="entry name" value="Ribonuclease H-like"/>
    <property type="match status" value="1"/>
</dbReference>
<evidence type="ECO:0000313" key="15">
    <source>
        <dbReference type="EMBL" id="SQD92342.1"/>
    </source>
</evidence>
<keyword evidence="16" id="KW-1185">Reference proteome</keyword>
<dbReference type="GO" id="GO:0003723">
    <property type="term" value="F:RNA binding"/>
    <property type="evidence" value="ECO:0007669"/>
    <property type="project" value="UniProtKB-UniRule"/>
</dbReference>
<dbReference type="GO" id="GO:0004523">
    <property type="term" value="F:RNA-DNA hybrid ribonuclease activity"/>
    <property type="evidence" value="ECO:0007669"/>
    <property type="project" value="UniProtKB-UniRule"/>
</dbReference>
<proteinExistence type="inferred from homology"/>
<feature type="domain" description="RNase H type-2" evidence="14">
    <location>
        <begin position="4"/>
        <end position="212"/>
    </location>
</feature>
<evidence type="ECO:0000256" key="6">
    <source>
        <dbReference type="ARBA" id="ARBA00022490"/>
    </source>
</evidence>
<comment type="function">
    <text evidence="3 12">Endonuclease that specifically degrades the RNA of RNA-DNA hybrids.</text>
</comment>
<dbReference type="EC" id="3.1.26.4" evidence="12"/>
<evidence type="ECO:0000256" key="1">
    <source>
        <dbReference type="ARBA" id="ARBA00000077"/>
    </source>
</evidence>
<evidence type="ECO:0000256" key="2">
    <source>
        <dbReference type="ARBA" id="ARBA00001946"/>
    </source>
</evidence>
<sequence>MRVGKVLGIDEAGRGAVLGPLVVAGVCVAEEDLLGLWELGARDSKRVPRGERCALVRAIARSGVRARAVVVPAAAVNQENLTSLERDAALRIASALSPDRIVMDTPVGPRAIPKFRDSLSARSGLPPEGISVVPKADRDHPAVAAASLLAKVVRDGYVVALRRQFGDFGWGYPGEAKVQRYLASWLADAGTLPPICRTRWRGVQVLLSPQPTLHPSRIQGRMGEIAVRGREGGTHAQAHLPTPSSAPVPRPRVPGPQADTGRTGRARPAKEQGTAPADAGVTPGRGGA</sequence>
<comment type="similarity">
    <text evidence="5">Belongs to the RNase HII family. RnhC subfamily.</text>
</comment>
<keyword evidence="7 11" id="KW-0540">Nuclease</keyword>
<evidence type="ECO:0000256" key="4">
    <source>
        <dbReference type="ARBA" id="ARBA00004496"/>
    </source>
</evidence>
<keyword evidence="10 11" id="KW-0378">Hydrolase</keyword>
<dbReference type="InterPro" id="IPR024567">
    <property type="entry name" value="RNase_HII/HIII_dom"/>
</dbReference>
<evidence type="ECO:0000256" key="7">
    <source>
        <dbReference type="ARBA" id="ARBA00022722"/>
    </source>
</evidence>
<feature type="binding site" evidence="11">
    <location>
        <position position="104"/>
    </location>
    <ligand>
        <name>a divalent metal cation</name>
        <dbReference type="ChEBI" id="CHEBI:60240"/>
    </ligand>
</feature>
<protein>
    <recommendedName>
        <fullName evidence="12">Ribonuclease</fullName>
        <ecNumber evidence="12">3.1.26.4</ecNumber>
    </recommendedName>
</protein>
<dbReference type="EMBL" id="LS483254">
    <property type="protein sequence ID" value="SQD92342.1"/>
    <property type="molecule type" value="Genomic_DNA"/>
</dbReference>
<keyword evidence="6" id="KW-0963">Cytoplasm</keyword>
<dbReference type="Gene3D" id="3.30.420.10">
    <property type="entry name" value="Ribonuclease H-like superfamily/Ribonuclease H"/>
    <property type="match status" value="1"/>
</dbReference>
<dbReference type="PANTHER" id="PTHR10954:SF23">
    <property type="entry name" value="RIBONUCLEASE"/>
    <property type="match status" value="1"/>
</dbReference>
<dbReference type="GO" id="GO:0046872">
    <property type="term" value="F:metal ion binding"/>
    <property type="evidence" value="ECO:0007669"/>
    <property type="project" value="UniProtKB-KW"/>
</dbReference>
<keyword evidence="8 11" id="KW-0479">Metal-binding</keyword>
<feature type="region of interest" description="Disordered" evidence="13">
    <location>
        <begin position="230"/>
        <end position="288"/>
    </location>
</feature>
<evidence type="ECO:0000256" key="3">
    <source>
        <dbReference type="ARBA" id="ARBA00004065"/>
    </source>
</evidence>
<evidence type="ECO:0000256" key="11">
    <source>
        <dbReference type="PROSITE-ProRule" id="PRU01319"/>
    </source>
</evidence>
<feature type="compositionally biased region" description="Pro residues" evidence="13">
    <location>
        <begin position="244"/>
        <end position="254"/>
    </location>
</feature>
<evidence type="ECO:0000256" key="9">
    <source>
        <dbReference type="ARBA" id="ARBA00022759"/>
    </source>
</evidence>
<dbReference type="Proteomes" id="UP000249818">
    <property type="component" value="Chromosome BARAN1"/>
</dbReference>
<dbReference type="PANTHER" id="PTHR10954">
    <property type="entry name" value="RIBONUCLEASE H2 SUBUNIT A"/>
    <property type="match status" value="1"/>
</dbReference>
<reference evidence="16" key="1">
    <citation type="submission" date="2018-05" db="EMBL/GenBank/DDBJ databases">
        <authorList>
            <person name="Hao L."/>
        </authorList>
    </citation>
    <scope>NUCLEOTIDE SEQUENCE [LARGE SCALE GENOMIC DNA]</scope>
</reference>
<dbReference type="InterPro" id="IPR012337">
    <property type="entry name" value="RNaseH-like_sf"/>
</dbReference>
<comment type="catalytic activity">
    <reaction evidence="1 11 12">
        <text>Endonucleolytic cleavage to 5'-phosphomonoester.</text>
        <dbReference type="EC" id="3.1.26.4"/>
    </reaction>
</comment>
<feature type="binding site" evidence="11">
    <location>
        <position position="10"/>
    </location>
    <ligand>
        <name>a divalent metal cation</name>
        <dbReference type="ChEBI" id="CHEBI:60240"/>
    </ligand>
</feature>
<gene>
    <name evidence="15" type="primary">rnhB</name>
    <name evidence="15" type="ORF">BARAN1_0317</name>
</gene>
<accession>A0A2X3KJ12</accession>
<evidence type="ECO:0000256" key="5">
    <source>
        <dbReference type="ARBA" id="ARBA00008378"/>
    </source>
</evidence>
<evidence type="ECO:0000313" key="16">
    <source>
        <dbReference type="Proteomes" id="UP000249818"/>
    </source>
</evidence>
<comment type="cofactor">
    <cofactor evidence="2">
        <name>Mg(2+)</name>
        <dbReference type="ChEBI" id="CHEBI:18420"/>
    </cofactor>
</comment>
<dbReference type="Pfam" id="PF01351">
    <property type="entry name" value="RNase_HII"/>
    <property type="match status" value="1"/>
</dbReference>
<feature type="binding site" evidence="11">
    <location>
        <position position="11"/>
    </location>
    <ligand>
        <name>a divalent metal cation</name>
        <dbReference type="ChEBI" id="CHEBI:60240"/>
    </ligand>
</feature>
<dbReference type="GO" id="GO:0006298">
    <property type="term" value="P:mismatch repair"/>
    <property type="evidence" value="ECO:0007669"/>
    <property type="project" value="TreeGrafter"/>
</dbReference>
<comment type="cofactor">
    <cofactor evidence="11">
        <name>Mn(2+)</name>
        <dbReference type="ChEBI" id="CHEBI:29035"/>
    </cofactor>
    <cofactor evidence="11">
        <name>Mg(2+)</name>
        <dbReference type="ChEBI" id="CHEBI:18420"/>
    </cofactor>
    <text evidence="11">Manganese or magnesium. Binds 1 divalent metal ion per monomer in the absence of substrate. May bind a second metal ion after substrate binding.</text>
</comment>
<dbReference type="PROSITE" id="PS51975">
    <property type="entry name" value="RNASE_H_2"/>
    <property type="match status" value="1"/>
</dbReference>
<evidence type="ECO:0000259" key="14">
    <source>
        <dbReference type="PROSITE" id="PS51975"/>
    </source>
</evidence>
<dbReference type="InterPro" id="IPR004649">
    <property type="entry name" value="RNase_H2_suA"/>
</dbReference>
<dbReference type="NCBIfam" id="TIGR00729">
    <property type="entry name" value="ribonuclease HII"/>
    <property type="match status" value="1"/>
</dbReference>
<dbReference type="InterPro" id="IPR036397">
    <property type="entry name" value="RNaseH_sf"/>
</dbReference>